<reference evidence="4 5" key="1">
    <citation type="submission" date="2019-01" db="EMBL/GenBank/DDBJ databases">
        <title>Genome sequences of Streptomyces and Rhizobium isolates collected from root and soil.</title>
        <authorList>
            <person name="Chhettri S."/>
            <person name="Sevigny J.L."/>
            <person name="Sen A."/>
            <person name="Ennis N."/>
            <person name="Tisa L."/>
        </authorList>
    </citation>
    <scope>NUCLEOTIDE SEQUENCE [LARGE SCALE GENOMIC DNA]</scope>
    <source>
        <strain evidence="4 5">San01</strain>
    </source>
</reference>
<dbReference type="InterPro" id="IPR029063">
    <property type="entry name" value="SAM-dependent_MTases_sf"/>
</dbReference>
<dbReference type="RefSeq" id="WP_127827233.1">
    <property type="nucleotide sequence ID" value="NZ_RZYA01000002.1"/>
</dbReference>
<dbReference type="EMBL" id="RZYA01000002">
    <property type="protein sequence ID" value="RVU28078.1"/>
    <property type="molecule type" value="Genomic_DNA"/>
</dbReference>
<dbReference type="InterPro" id="IPR041698">
    <property type="entry name" value="Methyltransf_25"/>
</dbReference>
<keyword evidence="1 4" id="KW-0489">Methyltransferase</keyword>
<evidence type="ECO:0000313" key="4">
    <source>
        <dbReference type="EMBL" id="RVU28078.1"/>
    </source>
</evidence>
<comment type="caution">
    <text evidence="4">The sequence shown here is derived from an EMBL/GenBank/DDBJ whole genome shotgun (WGS) entry which is preliminary data.</text>
</comment>
<dbReference type="Pfam" id="PF13649">
    <property type="entry name" value="Methyltransf_25"/>
    <property type="match status" value="1"/>
</dbReference>
<dbReference type="PANTHER" id="PTHR43861:SF1">
    <property type="entry name" value="TRANS-ACONITATE 2-METHYLTRANSFERASE"/>
    <property type="match status" value="1"/>
</dbReference>
<dbReference type="Proteomes" id="UP000283128">
    <property type="component" value="Unassembled WGS sequence"/>
</dbReference>
<evidence type="ECO:0000256" key="1">
    <source>
        <dbReference type="ARBA" id="ARBA00022603"/>
    </source>
</evidence>
<keyword evidence="2 4" id="KW-0808">Transferase</keyword>
<name>A0A437Q0N0_9ACTN</name>
<organism evidence="4 5">
    <name type="scientific">Streptomyces antnestii</name>
    <dbReference type="NCBI Taxonomy" id="2494256"/>
    <lineage>
        <taxon>Bacteria</taxon>
        <taxon>Bacillati</taxon>
        <taxon>Actinomycetota</taxon>
        <taxon>Actinomycetes</taxon>
        <taxon>Kitasatosporales</taxon>
        <taxon>Streptomycetaceae</taxon>
        <taxon>Streptomyces</taxon>
    </lineage>
</organism>
<evidence type="ECO:0000313" key="5">
    <source>
        <dbReference type="Proteomes" id="UP000283128"/>
    </source>
</evidence>
<dbReference type="SUPFAM" id="SSF53335">
    <property type="entry name" value="S-adenosyl-L-methionine-dependent methyltransferases"/>
    <property type="match status" value="1"/>
</dbReference>
<gene>
    <name evidence="4" type="ORF">EOT10_07400</name>
</gene>
<evidence type="ECO:0000256" key="2">
    <source>
        <dbReference type="ARBA" id="ARBA00022679"/>
    </source>
</evidence>
<protein>
    <submittedName>
        <fullName evidence="4">Class I SAM-dependent methyltransferase</fullName>
    </submittedName>
</protein>
<dbReference type="GO" id="GO:0032259">
    <property type="term" value="P:methylation"/>
    <property type="evidence" value="ECO:0007669"/>
    <property type="project" value="UniProtKB-KW"/>
</dbReference>
<dbReference type="AlphaFoldDB" id="A0A437Q0N0"/>
<evidence type="ECO:0000259" key="3">
    <source>
        <dbReference type="Pfam" id="PF13649"/>
    </source>
</evidence>
<proteinExistence type="predicted"/>
<dbReference type="GO" id="GO:0008168">
    <property type="term" value="F:methyltransferase activity"/>
    <property type="evidence" value="ECO:0007669"/>
    <property type="project" value="UniProtKB-KW"/>
</dbReference>
<accession>A0A437Q0N0</accession>
<dbReference type="Gene3D" id="3.40.50.150">
    <property type="entry name" value="Vaccinia Virus protein VP39"/>
    <property type="match status" value="1"/>
</dbReference>
<dbReference type="PANTHER" id="PTHR43861">
    <property type="entry name" value="TRANS-ACONITATE 2-METHYLTRANSFERASE-RELATED"/>
    <property type="match status" value="1"/>
</dbReference>
<dbReference type="GO" id="GO:0017000">
    <property type="term" value="P:antibiotic biosynthetic process"/>
    <property type="evidence" value="ECO:0007669"/>
    <property type="project" value="UniProtKB-ARBA"/>
</dbReference>
<dbReference type="OrthoDB" id="4035289at2"/>
<keyword evidence="5" id="KW-1185">Reference proteome</keyword>
<sequence>MSVADRNKEAWTLYGRRQLDHGFLPPVPETIVWGPWNGVGPGTEVLGELTGKRVLDIGSGPGHHAVHLARNHGARVTAIEQSATQHERATTRFATEPGVRWVHGEVIEHLHAADPYEAAYAVGSLAYVDPHELLPALRDGLTPHAPLIFSVIHTDLHGRGPSTGVEPREQQVLLRDEPPIPVEMWVLTPHLWEDLLTAYGFRVEEVQLLTAPDTDSPVVQQLIRARRAPADTGEAGW</sequence>
<dbReference type="CDD" id="cd02440">
    <property type="entry name" value="AdoMet_MTases"/>
    <property type="match status" value="1"/>
</dbReference>
<feature type="domain" description="Methyltransferase" evidence="3">
    <location>
        <begin position="54"/>
        <end position="138"/>
    </location>
</feature>